<accession>A0A0F4QLQ8</accession>
<evidence type="ECO:0000313" key="5">
    <source>
        <dbReference type="Proteomes" id="UP000033452"/>
    </source>
</evidence>
<feature type="region of interest" description="Disordered" evidence="2">
    <location>
        <begin position="1162"/>
        <end position="1204"/>
    </location>
</feature>
<dbReference type="OrthoDB" id="6745079at2"/>
<evidence type="ECO:0000256" key="2">
    <source>
        <dbReference type="SAM" id="MobiDB-lite"/>
    </source>
</evidence>
<name>A0A0F4QLQ8_9GAMM</name>
<reference evidence="4 5" key="1">
    <citation type="journal article" date="2015" name="BMC Genomics">
        <title>Genome mining reveals unlocked bioactive potential of marine Gram-negative bacteria.</title>
        <authorList>
            <person name="Machado H."/>
            <person name="Sonnenschein E.C."/>
            <person name="Melchiorsen J."/>
            <person name="Gram L."/>
        </authorList>
    </citation>
    <scope>NUCLEOTIDE SEQUENCE [LARGE SCALE GENOMIC DNA]</scope>
    <source>
        <strain evidence="4 5">S2471</strain>
    </source>
</reference>
<dbReference type="EMBL" id="JXYA01000034">
    <property type="protein sequence ID" value="KJZ07582.1"/>
    <property type="molecule type" value="Genomic_DNA"/>
</dbReference>
<dbReference type="PANTHER" id="PTHR38812">
    <property type="entry name" value="MU-LIKE PROPHAGE FLUMU PROTEIN GP42"/>
    <property type="match status" value="1"/>
</dbReference>
<dbReference type="InterPro" id="IPR053058">
    <property type="entry name" value="Mulikevirus_tape_measure"/>
</dbReference>
<dbReference type="NCBIfam" id="TIGR02675">
    <property type="entry name" value="tape_meas_nterm"/>
    <property type="match status" value="1"/>
</dbReference>
<evidence type="ECO:0000256" key="1">
    <source>
        <dbReference type="SAM" id="Coils"/>
    </source>
</evidence>
<organism evidence="4 5">
    <name type="scientific">Pseudoalteromonas rubra</name>
    <dbReference type="NCBI Taxonomy" id="43658"/>
    <lineage>
        <taxon>Bacteria</taxon>
        <taxon>Pseudomonadati</taxon>
        <taxon>Pseudomonadota</taxon>
        <taxon>Gammaproteobacteria</taxon>
        <taxon>Alteromonadales</taxon>
        <taxon>Pseudoalteromonadaceae</taxon>
        <taxon>Pseudoalteromonas</taxon>
    </lineage>
</organism>
<keyword evidence="1" id="KW-0175">Coiled coil</keyword>
<keyword evidence="5" id="KW-1185">Reference proteome</keyword>
<dbReference type="PATRIC" id="fig|43658.5.peg.3151"/>
<evidence type="ECO:0000313" key="4">
    <source>
        <dbReference type="EMBL" id="KJZ07582.1"/>
    </source>
</evidence>
<sequence>MADKTLQLALRVVAEATGKQNIEQLVTELRHIEQTAGSAAPATEQLASQFDSAATSATKTSATAGDLANELDKLGDQQDAIRSFEQSRTELDQQAIATAAATQALEEFRRESKASAKPTDELTRTIEQAEKSLAEMRDELTRQTTKHAALQQELRRSGIDVNNLKVAKRELGAQFNKAGKSVDQFTQDLRQGNAAQQAHAASLSNVAGKVAALATAYFGLDQVGQAVRSVFETGDKFEKLQVQMNGLMGSISQGDQATKWIAQFTKNTPLQLGEVSQAFVKLKAFGLDPMDGTLQAITDSALKLGGSYQEVEGISLALGQAWAKQKLQGEEILQLVERGVPVWDMLQNVTGQNVEELQKLASAGKLGRDVIKQLIDEMGRTSAGSAAAQMALFSGQVSNAKDNIEQFYNLIAQSGAMDWLKAQLTELNTQFAEMAADGRLQEWAQSASDAIVNAGTVIKNTITTLYEFREEIGFVAKAWLALKVGSYFSSVVTGAIAATQAFTTYKTAITSATVATQAATVATTKWRNALGFIVRGGLYTALINELVNVGVEYNNLLTIEAQVEKSRRAAQLTAAELAAEFQSISEKTGVLITNMEGLEAALDSGAIAWNEQLGIYEGVAKKQQELAEAAKQAAEAERQRTEFLKLTVPEALKVIETLESQSQSLNGVRDGVDGFIQSLESARTALQGAGEEYSQQILLIDELKGRFEAHNKSLERQAYLSNDLSAAYKKLGLESSEALKKSATELQGAFELIQQSNEPIALQQAAFLKWADSAVKAADATGEVVPASVKAAAAALGLTKELEKLIEKANQLKPATDGNSEAVERYTNALNKTRAAMENNKKILESSTATAKQKAAAQTALNKQAGIAIQQETDLAKVRELETMKARELMVEQRKLEQELTQLNQQYKTGAINAQDYQDKQDRVSGVLKVVNGLLGELKGAQDAATDATEKGTKSTVAATQANQQHVDSLRAQQSALTDVGKSASMASGELESYWKVSARSSAGSSNSGGYRDDRPTVETIVDYNENNPGAYNFTSQEVWAEKTRRDGVRLQEQQYSRFESEIKNATSRSQLNALYNQIFNQLNRQDKEQRAALGALIDERKSALQQSTTSLYEQLTSEIENADSRDELNELYRQVFQQENALRSHQRQALGELIRQQKLALADSSSKESTRIPGSPSEPSGIQKNRTSITKTANSATQPSNNGDLTAAVNKLVQLLTSQHSGKTIKLHLTLPGGNSAEIQANVTEQVLSELEKLSLVQ</sequence>
<protein>
    <submittedName>
        <fullName evidence="4">Phage tail length tape measure protein</fullName>
    </submittedName>
</protein>
<gene>
    <name evidence="4" type="ORF">TW77_14895</name>
</gene>
<proteinExistence type="predicted"/>
<dbReference type="Pfam" id="PF20155">
    <property type="entry name" value="TMP_3"/>
    <property type="match status" value="1"/>
</dbReference>
<evidence type="ECO:0000259" key="3">
    <source>
        <dbReference type="Pfam" id="PF20155"/>
    </source>
</evidence>
<dbReference type="AlphaFoldDB" id="A0A0F4QLQ8"/>
<dbReference type="RefSeq" id="WP_046005782.1">
    <property type="nucleotide sequence ID" value="NZ_JXYA01000034.1"/>
</dbReference>
<dbReference type="Proteomes" id="UP000033452">
    <property type="component" value="Unassembled WGS sequence"/>
</dbReference>
<feature type="coiled-coil region" evidence="1">
    <location>
        <begin position="619"/>
        <end position="646"/>
    </location>
</feature>
<comment type="caution">
    <text evidence="4">The sequence shown here is derived from an EMBL/GenBank/DDBJ whole genome shotgun (WGS) entry which is preliminary data.</text>
</comment>
<feature type="compositionally biased region" description="Polar residues" evidence="2">
    <location>
        <begin position="1178"/>
        <end position="1204"/>
    </location>
</feature>
<feature type="coiled-coil region" evidence="1">
    <location>
        <begin position="119"/>
        <end position="153"/>
    </location>
</feature>
<dbReference type="InterPro" id="IPR013491">
    <property type="entry name" value="Tape_meas_N"/>
</dbReference>
<feature type="domain" description="Tape measure protein N-terminal" evidence="3">
    <location>
        <begin position="228"/>
        <end position="411"/>
    </location>
</feature>
<dbReference type="PANTHER" id="PTHR38812:SF2">
    <property type="entry name" value="MU-LIKE PROPHAGE FLUMU PROTEIN GP42"/>
    <property type="match status" value="1"/>
</dbReference>